<comment type="caution">
    <text evidence="1">The sequence shown here is derived from an EMBL/GenBank/DDBJ whole genome shotgun (WGS) entry which is preliminary data.</text>
</comment>
<name>A0A1E5GSQ7_9ENTE</name>
<protein>
    <recommendedName>
        <fullName evidence="3">DUF1433 domain-containing protein</fullName>
    </recommendedName>
</protein>
<organism evidence="1 2">
    <name type="scientific">Enterococcus quebecensis</name>
    <dbReference type="NCBI Taxonomy" id="903983"/>
    <lineage>
        <taxon>Bacteria</taxon>
        <taxon>Bacillati</taxon>
        <taxon>Bacillota</taxon>
        <taxon>Bacilli</taxon>
        <taxon>Lactobacillales</taxon>
        <taxon>Enterococcaceae</taxon>
        <taxon>Enterococcus</taxon>
    </lineage>
</organism>
<evidence type="ECO:0008006" key="3">
    <source>
        <dbReference type="Google" id="ProtNLM"/>
    </source>
</evidence>
<dbReference type="EMBL" id="MIKB01000015">
    <property type="protein sequence ID" value="OEG15665.1"/>
    <property type="molecule type" value="Genomic_DNA"/>
</dbReference>
<keyword evidence="2" id="KW-1185">Reference proteome</keyword>
<dbReference type="Proteomes" id="UP000094764">
    <property type="component" value="Unassembled WGS sequence"/>
</dbReference>
<proteinExistence type="predicted"/>
<evidence type="ECO:0000313" key="1">
    <source>
        <dbReference type="EMBL" id="OEG15665.1"/>
    </source>
</evidence>
<accession>A0A1E5GSQ7</accession>
<dbReference type="STRING" id="903983.BCR23_09380"/>
<reference evidence="2" key="1">
    <citation type="submission" date="2016-09" db="EMBL/GenBank/DDBJ databases">
        <authorList>
            <person name="Gulvik C.A."/>
        </authorList>
    </citation>
    <scope>NUCLEOTIDE SEQUENCE [LARGE SCALE GENOMIC DNA]</scope>
    <source>
        <strain evidence="2">LMG 26306</strain>
    </source>
</reference>
<dbReference type="AlphaFoldDB" id="A0A1E5GSQ7"/>
<sequence>MKKKKWFIVLLVLILIGGVSLFTFNQNAKERKEQQIIKMETVTAKQIKNTFANVTEIRFAEKYYENSLTGYTSVDITITTSYGVISDIDASMSLNNKAKRLESYPVDPKLLEGVTNNKIKVIFSNKTEENL</sequence>
<dbReference type="RefSeq" id="WP_069635534.1">
    <property type="nucleotide sequence ID" value="NZ_JXKZ01000029.1"/>
</dbReference>
<gene>
    <name evidence="1" type="ORF">BCR23_09380</name>
</gene>
<evidence type="ECO:0000313" key="2">
    <source>
        <dbReference type="Proteomes" id="UP000094764"/>
    </source>
</evidence>